<dbReference type="Pfam" id="PF03127">
    <property type="entry name" value="GAT"/>
    <property type="match status" value="1"/>
</dbReference>
<dbReference type="CDD" id="cd03561">
    <property type="entry name" value="VHS"/>
    <property type="match status" value="1"/>
</dbReference>
<dbReference type="AlphaFoldDB" id="A0AAN8UP77"/>
<evidence type="ECO:0000313" key="9">
    <source>
        <dbReference type="EMBL" id="KAK6914876.1"/>
    </source>
</evidence>
<dbReference type="InterPro" id="IPR004152">
    <property type="entry name" value="GAT_dom"/>
</dbReference>
<evidence type="ECO:0000256" key="2">
    <source>
        <dbReference type="ARBA" id="ARBA00007708"/>
    </source>
</evidence>
<feature type="region of interest" description="Disordered" evidence="6">
    <location>
        <begin position="400"/>
        <end position="441"/>
    </location>
</feature>
<feature type="compositionally biased region" description="Polar residues" evidence="6">
    <location>
        <begin position="413"/>
        <end position="432"/>
    </location>
</feature>
<evidence type="ECO:0000256" key="1">
    <source>
        <dbReference type="ARBA" id="ARBA00004170"/>
    </source>
</evidence>
<dbReference type="Gene3D" id="1.20.58.160">
    <property type="match status" value="1"/>
</dbReference>
<feature type="domain" description="VHS" evidence="7">
    <location>
        <begin position="9"/>
        <end position="138"/>
    </location>
</feature>
<dbReference type="SUPFAM" id="SSF48464">
    <property type="entry name" value="ENTH/VHS domain"/>
    <property type="match status" value="1"/>
</dbReference>
<dbReference type="InterPro" id="IPR044836">
    <property type="entry name" value="TOL_plant"/>
</dbReference>
<dbReference type="Proteomes" id="UP001370490">
    <property type="component" value="Unassembled WGS sequence"/>
</dbReference>
<reference evidence="9 10" key="1">
    <citation type="submission" date="2023-12" db="EMBL/GenBank/DDBJ databases">
        <title>A high-quality genome assembly for Dillenia turbinata (Dilleniales).</title>
        <authorList>
            <person name="Chanderbali A."/>
        </authorList>
    </citation>
    <scope>NUCLEOTIDE SEQUENCE [LARGE SCALE GENOMIC DNA]</scope>
    <source>
        <strain evidence="9">LSX21</strain>
        <tissue evidence="9">Leaf</tissue>
    </source>
</reference>
<dbReference type="GO" id="GO:0035091">
    <property type="term" value="F:phosphatidylinositol binding"/>
    <property type="evidence" value="ECO:0007669"/>
    <property type="project" value="InterPro"/>
</dbReference>
<keyword evidence="10" id="KW-1185">Reference proteome</keyword>
<keyword evidence="4" id="KW-0653">Protein transport</keyword>
<dbReference type="PROSITE" id="PS50909">
    <property type="entry name" value="GAT"/>
    <property type="match status" value="1"/>
</dbReference>
<keyword evidence="5" id="KW-0472">Membrane</keyword>
<evidence type="ECO:0000256" key="5">
    <source>
        <dbReference type="ARBA" id="ARBA00023136"/>
    </source>
</evidence>
<dbReference type="InterPro" id="IPR038425">
    <property type="entry name" value="GAT_sf"/>
</dbReference>
<dbReference type="GO" id="GO:0005737">
    <property type="term" value="C:cytoplasm"/>
    <property type="evidence" value="ECO:0007669"/>
    <property type="project" value="UniProtKB-ARBA"/>
</dbReference>
<comment type="subcellular location">
    <subcellularLocation>
        <location evidence="1">Membrane</location>
        <topology evidence="1">Peripheral membrane protein</topology>
    </subcellularLocation>
</comment>
<feature type="compositionally biased region" description="Low complexity" evidence="6">
    <location>
        <begin position="306"/>
        <end position="316"/>
    </location>
</feature>
<evidence type="ECO:0000256" key="4">
    <source>
        <dbReference type="ARBA" id="ARBA00022927"/>
    </source>
</evidence>
<feature type="region of interest" description="Disordered" evidence="6">
    <location>
        <begin position="271"/>
        <end position="377"/>
    </location>
</feature>
<evidence type="ECO:0000313" key="10">
    <source>
        <dbReference type="Proteomes" id="UP001370490"/>
    </source>
</evidence>
<proteinExistence type="inferred from homology"/>
<dbReference type="InterPro" id="IPR008942">
    <property type="entry name" value="ENTH_VHS"/>
</dbReference>
<comment type="caution">
    <text evidence="9">The sequence shown here is derived from an EMBL/GenBank/DDBJ whole genome shotgun (WGS) entry which is preliminary data.</text>
</comment>
<accession>A0AAN8UP77</accession>
<dbReference type="InterPro" id="IPR002014">
    <property type="entry name" value="VHS_dom"/>
</dbReference>
<keyword evidence="3" id="KW-0813">Transport</keyword>
<evidence type="ECO:0000259" key="8">
    <source>
        <dbReference type="PROSITE" id="PS50909"/>
    </source>
</evidence>
<dbReference type="SUPFAM" id="SSF89009">
    <property type="entry name" value="GAT-like domain"/>
    <property type="match status" value="1"/>
</dbReference>
<comment type="similarity">
    <text evidence="2">Belongs to the TOM1 family.</text>
</comment>
<dbReference type="EMBL" id="JBAMMX010000025">
    <property type="protein sequence ID" value="KAK6914876.1"/>
    <property type="molecule type" value="Genomic_DNA"/>
</dbReference>
<feature type="compositionally biased region" description="Polar residues" evidence="6">
    <location>
        <begin position="317"/>
        <end position="330"/>
    </location>
</feature>
<organism evidence="9 10">
    <name type="scientific">Dillenia turbinata</name>
    <dbReference type="NCBI Taxonomy" id="194707"/>
    <lineage>
        <taxon>Eukaryota</taxon>
        <taxon>Viridiplantae</taxon>
        <taxon>Streptophyta</taxon>
        <taxon>Embryophyta</taxon>
        <taxon>Tracheophyta</taxon>
        <taxon>Spermatophyta</taxon>
        <taxon>Magnoliopsida</taxon>
        <taxon>eudicotyledons</taxon>
        <taxon>Gunneridae</taxon>
        <taxon>Pentapetalae</taxon>
        <taxon>Dilleniales</taxon>
        <taxon>Dilleniaceae</taxon>
        <taxon>Dillenia</taxon>
    </lineage>
</organism>
<dbReference type="GO" id="GO:0043130">
    <property type="term" value="F:ubiquitin binding"/>
    <property type="evidence" value="ECO:0007669"/>
    <property type="project" value="InterPro"/>
</dbReference>
<dbReference type="Gene3D" id="1.25.40.90">
    <property type="match status" value="1"/>
</dbReference>
<dbReference type="GO" id="GO:0016020">
    <property type="term" value="C:membrane"/>
    <property type="evidence" value="ECO:0007669"/>
    <property type="project" value="UniProtKB-SubCell"/>
</dbReference>
<gene>
    <name evidence="9" type="ORF">RJ641_019993</name>
</gene>
<evidence type="ECO:0000256" key="3">
    <source>
        <dbReference type="ARBA" id="ARBA00022448"/>
    </source>
</evidence>
<sequence>MVHPLVERATSDLLIGPDWAKNLEICDILNRDPMLAKDVCRGLKRRIRSKNAKVQLLALTLLETMVKNCTDIIHMHIAEKEIPSRMVKVAKKKRDPRVREKIIFLISSWNEAFGGARGRYPQYYIAYQKLLHAGLMYSSAYDKSAPIFTPIQTHPLTYIDEYNASGQQQQQQETAEGSEDPEFPTLSLNEIEKARDIMNVLAEMINAIEPDNKEAFSEEVIVDLVQQCRTYKQRVVHLINSTMDESLLGQGLTLNDDLQRLLAKHEALLSGNPVEPDKSKSDQPLIDLGYGDQQPGEGSTSKTNPLDDPLQLLLPDASTSNGSSDPNMNSKIDLLSGESTEENNPLAIVPVGDPGPSGQSQQNPLTDMPSHDNPAMNSDPQLSYLSGQGYPMTLQMQGQNIQGTPFGMHPNGNVPNINSPRYQQQEQPQSPGYDTAGSGAFPPPPWETQTEDNLQLVPGNYYPQQPGDNMQLVPAKGYPQHPADNMRMAHSNYPQQMQVTQVLVTHTQPTDNGMHLQHPFRSNQVVGMFIQPITNGQLAEIQNHHMQNHPQYYQGNQMMGMQMQGAGMYAQQIPGYGSPQMQYLDQNMQGLSLRDNNAVHHSSYTGPSSGPMRGPPRPEDKLFGDLVNMVKTKPK</sequence>
<feature type="region of interest" description="Disordered" evidence="6">
    <location>
        <begin position="598"/>
        <end position="623"/>
    </location>
</feature>
<evidence type="ECO:0000256" key="6">
    <source>
        <dbReference type="SAM" id="MobiDB-lite"/>
    </source>
</evidence>
<dbReference type="PANTHER" id="PTHR45898:SF4">
    <property type="entry name" value="TARGET OF MYB PROTEIN 1"/>
    <property type="match status" value="1"/>
</dbReference>
<evidence type="ECO:0000259" key="7">
    <source>
        <dbReference type="PROSITE" id="PS50179"/>
    </source>
</evidence>
<dbReference type="PANTHER" id="PTHR45898">
    <property type="entry name" value="TOM1-LIKE PROTEIN"/>
    <property type="match status" value="1"/>
</dbReference>
<dbReference type="GO" id="GO:0043328">
    <property type="term" value="P:protein transport to vacuole involved in ubiquitin-dependent protein catabolic process via the multivesicular body sorting pathway"/>
    <property type="evidence" value="ECO:0007669"/>
    <property type="project" value="InterPro"/>
</dbReference>
<protein>
    <submittedName>
        <fullName evidence="9">VHS domain</fullName>
    </submittedName>
</protein>
<dbReference type="CDD" id="cd14231">
    <property type="entry name" value="GAT_GGA-like_plant"/>
    <property type="match status" value="1"/>
</dbReference>
<name>A0AAN8UP77_9MAGN</name>
<feature type="domain" description="GAT" evidence="8">
    <location>
        <begin position="182"/>
        <end position="270"/>
    </location>
</feature>
<dbReference type="SMART" id="SM00288">
    <property type="entry name" value="VHS"/>
    <property type="match status" value="1"/>
</dbReference>
<dbReference type="Pfam" id="PF00790">
    <property type="entry name" value="VHS"/>
    <property type="match status" value="1"/>
</dbReference>
<dbReference type="PROSITE" id="PS50179">
    <property type="entry name" value="VHS"/>
    <property type="match status" value="1"/>
</dbReference>